<feature type="region of interest" description="Disordered" evidence="1">
    <location>
        <begin position="202"/>
        <end position="311"/>
    </location>
</feature>
<feature type="region of interest" description="Disordered" evidence="1">
    <location>
        <begin position="601"/>
        <end position="632"/>
    </location>
</feature>
<feature type="compositionally biased region" description="Basic and acidic residues" evidence="1">
    <location>
        <begin position="268"/>
        <end position="280"/>
    </location>
</feature>
<name>A0ABD0YJ03_9HEMI</name>
<evidence type="ECO:0000313" key="2">
    <source>
        <dbReference type="EMBL" id="KAL1115889.1"/>
    </source>
</evidence>
<reference evidence="2 3" key="1">
    <citation type="submission" date="2024-07" db="EMBL/GenBank/DDBJ databases">
        <title>Chromosome-level genome assembly of the water stick insect Ranatra chinensis (Heteroptera: Nepidae).</title>
        <authorList>
            <person name="Liu X."/>
        </authorList>
    </citation>
    <scope>NUCLEOTIDE SEQUENCE [LARGE SCALE GENOMIC DNA]</scope>
    <source>
        <strain evidence="2">Cailab_2021Rc</strain>
        <tissue evidence="2">Muscle</tissue>
    </source>
</reference>
<sequence>MENCLRDVGRDRLDAIFEDNARLIRHVSQQVANIELLQRFPQSTVIRDETRVSPQRTKGDPCSGNTPVPQMPTKSRRQPTEGGPKREVRSSATQTKNNEESTEMIDWLKSELVLLKDAYLDEKEELEKVKRKYQKFHAGRSEWTFLPTLLQFFGISTARSSTLRQLKAEFKKKELHWKRQLNLLAVQVEQYRKANQELKQELEKRKTLQRQREEDRSARGGKFGRGWKIERKRKEKKTRKLTENAEKRTKRVRWKEDEEGEGGLGKCRQKESGGRKEKMGRVGRRERRKSEEEVAKRARRGRSGEREGQSGDQALTILGSVISLPVCSVASDGAEVVRLMPLFELVDGQRERAQGGDAARRESTRDFLERWERPEAEWTRSVAQGASCTAEWPVPAAKRCESAPAILELPNILFVEGPSVNSGDIDAYPELASRSKRSTDPMDEYLKQYHQQKCLIGDEAGLQGLKKDTVLSQAKPTQKSMYLAPLSSEEFSRRLKPPVIDGLGNSRAKKGAVLPRPKPTMKSLYLAPLSPEEFRMRYEAWWTLQQKDEEGCGTASSQAHDEESLLGTVGSRRVQPEIRGVVGNAFISSTLMRHLSWNPANHGRNSGRTHGNMAAGTKDRGSRQAKPNLYSPVDDELESIKRLEKDGVVSRPRRAPKSPCFDPLGPEQFSTTAEEWTRKGPNTKTESRPNVITKNARPPPGSLKKDIDYVYQRVDQVPSSLSKHKRFARIFHPTYIPFP</sequence>
<dbReference type="Proteomes" id="UP001558652">
    <property type="component" value="Unassembled WGS sequence"/>
</dbReference>
<accession>A0ABD0YJ03</accession>
<protein>
    <submittedName>
        <fullName evidence="2">Uncharacterized protein</fullName>
    </submittedName>
</protein>
<feature type="compositionally biased region" description="Basic and acidic residues" evidence="1">
    <location>
        <begin position="202"/>
        <end position="218"/>
    </location>
</feature>
<feature type="compositionally biased region" description="Polar residues" evidence="1">
    <location>
        <begin position="668"/>
        <end position="693"/>
    </location>
</feature>
<feature type="region of interest" description="Disordered" evidence="1">
    <location>
        <begin position="47"/>
        <end position="101"/>
    </location>
</feature>
<evidence type="ECO:0000256" key="1">
    <source>
        <dbReference type="SAM" id="MobiDB-lite"/>
    </source>
</evidence>
<feature type="compositionally biased region" description="Basic and acidic residues" evidence="1">
    <location>
        <begin position="288"/>
        <end position="309"/>
    </location>
</feature>
<dbReference type="AlphaFoldDB" id="A0ABD0YJ03"/>
<comment type="caution">
    <text evidence="2">The sequence shown here is derived from an EMBL/GenBank/DDBJ whole genome shotgun (WGS) entry which is preliminary data.</text>
</comment>
<proteinExistence type="predicted"/>
<feature type="compositionally biased region" description="Basic residues" evidence="1">
    <location>
        <begin position="230"/>
        <end position="239"/>
    </location>
</feature>
<organism evidence="2 3">
    <name type="scientific">Ranatra chinensis</name>
    <dbReference type="NCBI Taxonomy" id="642074"/>
    <lineage>
        <taxon>Eukaryota</taxon>
        <taxon>Metazoa</taxon>
        <taxon>Ecdysozoa</taxon>
        <taxon>Arthropoda</taxon>
        <taxon>Hexapoda</taxon>
        <taxon>Insecta</taxon>
        <taxon>Pterygota</taxon>
        <taxon>Neoptera</taxon>
        <taxon>Paraneoptera</taxon>
        <taxon>Hemiptera</taxon>
        <taxon>Heteroptera</taxon>
        <taxon>Panheteroptera</taxon>
        <taxon>Nepomorpha</taxon>
        <taxon>Nepidae</taxon>
        <taxon>Ranatrinae</taxon>
        <taxon>Ranatra</taxon>
    </lineage>
</organism>
<keyword evidence="3" id="KW-1185">Reference proteome</keyword>
<dbReference type="EMBL" id="JBFDAA010000019">
    <property type="protein sequence ID" value="KAL1115889.1"/>
    <property type="molecule type" value="Genomic_DNA"/>
</dbReference>
<evidence type="ECO:0000313" key="3">
    <source>
        <dbReference type="Proteomes" id="UP001558652"/>
    </source>
</evidence>
<feature type="region of interest" description="Disordered" evidence="1">
    <location>
        <begin position="648"/>
        <end position="704"/>
    </location>
</feature>
<gene>
    <name evidence="2" type="ORF">AAG570_006178</name>
</gene>